<dbReference type="CDD" id="cd00090">
    <property type="entry name" value="HTH_ARSR"/>
    <property type="match status" value="1"/>
</dbReference>
<dbReference type="PANTHER" id="PTHR43132:SF2">
    <property type="entry name" value="ARSENICAL RESISTANCE OPERON REPRESSOR ARSR-RELATED"/>
    <property type="match status" value="1"/>
</dbReference>
<dbReference type="PRINTS" id="PR00778">
    <property type="entry name" value="HTHARSR"/>
</dbReference>
<gene>
    <name evidence="5" type="ORF">HNR09_003096</name>
</gene>
<dbReference type="InterPro" id="IPR036390">
    <property type="entry name" value="WH_DNA-bd_sf"/>
</dbReference>
<dbReference type="InterPro" id="IPR001845">
    <property type="entry name" value="HTH_ArsR_DNA-bd_dom"/>
</dbReference>
<dbReference type="InterPro" id="IPR036388">
    <property type="entry name" value="WH-like_DNA-bd_sf"/>
</dbReference>
<name>A0A7Z0KBV6_9MICC</name>
<proteinExistence type="predicted"/>
<evidence type="ECO:0000256" key="1">
    <source>
        <dbReference type="ARBA" id="ARBA00023015"/>
    </source>
</evidence>
<evidence type="ECO:0000313" key="6">
    <source>
        <dbReference type="Proteomes" id="UP000535437"/>
    </source>
</evidence>
<dbReference type="NCBIfam" id="NF033788">
    <property type="entry name" value="HTH_metalloreg"/>
    <property type="match status" value="1"/>
</dbReference>
<keyword evidence="3" id="KW-0804">Transcription</keyword>
<dbReference type="PROSITE" id="PS50987">
    <property type="entry name" value="HTH_ARSR_2"/>
    <property type="match status" value="1"/>
</dbReference>
<comment type="caution">
    <text evidence="5">The sequence shown here is derived from an EMBL/GenBank/DDBJ whole genome shotgun (WGS) entry which is preliminary data.</text>
</comment>
<feature type="domain" description="HTH arsR-type" evidence="4">
    <location>
        <begin position="2"/>
        <end position="96"/>
    </location>
</feature>
<dbReference type="PANTHER" id="PTHR43132">
    <property type="entry name" value="ARSENICAL RESISTANCE OPERON REPRESSOR ARSR-RELATED"/>
    <property type="match status" value="1"/>
</dbReference>
<reference evidence="5 6" key="1">
    <citation type="submission" date="2020-07" db="EMBL/GenBank/DDBJ databases">
        <title>Sequencing the genomes of 1000 actinobacteria strains.</title>
        <authorList>
            <person name="Klenk H.-P."/>
        </authorList>
    </citation>
    <scope>NUCLEOTIDE SEQUENCE [LARGE SCALE GENOMIC DNA]</scope>
    <source>
        <strain evidence="5 6">DSM 15475</strain>
    </source>
</reference>
<dbReference type="GO" id="GO:0003677">
    <property type="term" value="F:DNA binding"/>
    <property type="evidence" value="ECO:0007669"/>
    <property type="project" value="UniProtKB-KW"/>
</dbReference>
<dbReference type="Gene3D" id="1.10.10.10">
    <property type="entry name" value="Winged helix-like DNA-binding domain superfamily/Winged helix DNA-binding domain"/>
    <property type="match status" value="1"/>
</dbReference>
<dbReference type="Pfam" id="PF01022">
    <property type="entry name" value="HTH_5"/>
    <property type="match status" value="1"/>
</dbReference>
<protein>
    <submittedName>
        <fullName evidence="5">DNA-binding transcriptional ArsR family regulator</fullName>
    </submittedName>
</protein>
<dbReference type="GO" id="GO:0003700">
    <property type="term" value="F:DNA-binding transcription factor activity"/>
    <property type="evidence" value="ECO:0007669"/>
    <property type="project" value="InterPro"/>
</dbReference>
<evidence type="ECO:0000259" key="4">
    <source>
        <dbReference type="PROSITE" id="PS50987"/>
    </source>
</evidence>
<organism evidence="5 6">
    <name type="scientific">Nesterenkonia xinjiangensis</name>
    <dbReference type="NCBI Taxonomy" id="225327"/>
    <lineage>
        <taxon>Bacteria</taxon>
        <taxon>Bacillati</taxon>
        <taxon>Actinomycetota</taxon>
        <taxon>Actinomycetes</taxon>
        <taxon>Micrococcales</taxon>
        <taxon>Micrococcaceae</taxon>
        <taxon>Nesterenkonia</taxon>
    </lineage>
</organism>
<sequence>MHDEHGVVAAAQLFKVLGNESRLQLLQLLGESPRTVGRLVEVTGMSQPLVSQHLRSLKQAGLVAADRHGKAMNYHLADDHVAHIVDDAIAHVEESHTTKTADRRPGRISP</sequence>
<dbReference type="InterPro" id="IPR011991">
    <property type="entry name" value="ArsR-like_HTH"/>
</dbReference>
<evidence type="ECO:0000256" key="3">
    <source>
        <dbReference type="ARBA" id="ARBA00023163"/>
    </source>
</evidence>
<dbReference type="InterPro" id="IPR051011">
    <property type="entry name" value="Metal_resp_trans_reg"/>
</dbReference>
<dbReference type="AlphaFoldDB" id="A0A7Z0KBV6"/>
<dbReference type="SUPFAM" id="SSF46785">
    <property type="entry name" value="Winged helix' DNA-binding domain"/>
    <property type="match status" value="1"/>
</dbReference>
<dbReference type="EMBL" id="JACCFY010000001">
    <property type="protein sequence ID" value="NYJ79685.1"/>
    <property type="molecule type" value="Genomic_DNA"/>
</dbReference>
<evidence type="ECO:0000256" key="2">
    <source>
        <dbReference type="ARBA" id="ARBA00023125"/>
    </source>
</evidence>
<dbReference type="RefSeq" id="WP_179542862.1">
    <property type="nucleotide sequence ID" value="NZ_BAAALL010000007.1"/>
</dbReference>
<accession>A0A7Z0KBV6</accession>
<keyword evidence="6" id="KW-1185">Reference proteome</keyword>
<dbReference type="SMART" id="SM00418">
    <property type="entry name" value="HTH_ARSR"/>
    <property type="match status" value="1"/>
</dbReference>
<dbReference type="Proteomes" id="UP000535437">
    <property type="component" value="Unassembled WGS sequence"/>
</dbReference>
<keyword evidence="1" id="KW-0805">Transcription regulation</keyword>
<keyword evidence="2 5" id="KW-0238">DNA-binding</keyword>
<evidence type="ECO:0000313" key="5">
    <source>
        <dbReference type="EMBL" id="NYJ79685.1"/>
    </source>
</evidence>